<comment type="caution">
    <text evidence="2">The sequence shown here is derived from an EMBL/GenBank/DDBJ whole genome shotgun (WGS) entry which is preliminary data.</text>
</comment>
<evidence type="ECO:0000256" key="1">
    <source>
        <dbReference type="SAM" id="MobiDB-lite"/>
    </source>
</evidence>
<dbReference type="OrthoDB" id="3562013at2759"/>
<feature type="region of interest" description="Disordered" evidence="1">
    <location>
        <begin position="1"/>
        <end position="23"/>
    </location>
</feature>
<keyword evidence="3" id="KW-1185">Reference proteome</keyword>
<feature type="compositionally biased region" description="Low complexity" evidence="1">
    <location>
        <begin position="1"/>
        <end position="22"/>
    </location>
</feature>
<dbReference type="EMBL" id="PQXL01000055">
    <property type="protein sequence ID" value="THV53261.1"/>
    <property type="molecule type" value="Genomic_DNA"/>
</dbReference>
<name>A0A4S8R7U1_9HELO</name>
<protein>
    <submittedName>
        <fullName evidence="2">Uncharacterized protein</fullName>
    </submittedName>
</protein>
<dbReference type="AlphaFoldDB" id="A0A4S8R7U1"/>
<dbReference type="Proteomes" id="UP000308671">
    <property type="component" value="Unassembled WGS sequence"/>
</dbReference>
<accession>A0A4S8R7U1</accession>
<evidence type="ECO:0000313" key="3">
    <source>
        <dbReference type="Proteomes" id="UP000308671"/>
    </source>
</evidence>
<evidence type="ECO:0000313" key="2">
    <source>
        <dbReference type="EMBL" id="THV53261.1"/>
    </source>
</evidence>
<proteinExistence type="predicted"/>
<gene>
    <name evidence="2" type="ORF">BGAL_0055g00200</name>
</gene>
<reference evidence="2 3" key="1">
    <citation type="submission" date="2017-12" db="EMBL/GenBank/DDBJ databases">
        <title>Comparative genomics of Botrytis spp.</title>
        <authorList>
            <person name="Valero-Jimenez C.A."/>
            <person name="Tapia P."/>
            <person name="Veloso J."/>
            <person name="Silva-Moreno E."/>
            <person name="Staats M."/>
            <person name="Valdes J.H."/>
            <person name="Van Kan J.A.L."/>
        </authorList>
    </citation>
    <scope>NUCLEOTIDE SEQUENCE [LARGE SCALE GENOMIC DNA]</scope>
    <source>
        <strain evidence="2 3">MUCL435</strain>
    </source>
</reference>
<organism evidence="2 3">
    <name type="scientific">Botrytis galanthina</name>
    <dbReference type="NCBI Taxonomy" id="278940"/>
    <lineage>
        <taxon>Eukaryota</taxon>
        <taxon>Fungi</taxon>
        <taxon>Dikarya</taxon>
        <taxon>Ascomycota</taxon>
        <taxon>Pezizomycotina</taxon>
        <taxon>Leotiomycetes</taxon>
        <taxon>Helotiales</taxon>
        <taxon>Sclerotiniaceae</taxon>
        <taxon>Botrytis</taxon>
    </lineage>
</organism>
<sequence length="498" mass="56816">MSSTQQTNPESSSPSNTDSTGSFVSLPRELDDLIWSQVPITSGPRLIEIRAPTVQAGEKQFKMKIEFDGNPDRPISNARAVILSHNRYMFDHKITNPQIVNTAKDTFMFNGISQLDEYVQHTGAIITKTGAVDSEPACYPTMQNLLVTLYLNIGDPGSEPYSVWLNRLREEIDFNKFILEKILHEILESVSKVQSLKRIYLLTQEENMPGSGPVERIDGRLMDLFAEDDDGIYSGVGESMPQIWRQNGGPDPVEVTAELDPKFWSLKNTGTNENYPPQLIEIKKYDFAFEVFSNKKPRESSNRRPWIVNFEVRSIRKSQKSTNLVNFTPRALHLSPSCFRLDYKIKNPILFRPSCDVLFFREFSHLREYAIATKGIVTNYTASTPVSNETFPKFERVVVKFEVKMPISWSFHDILVELLPVIKEAGTLKGVILLVVRQSPQGCEEGILRIDEELKRLVDESPDVYLPPVGVYMPRVTCMTMETFESTFGWYGLDQMER</sequence>